<proteinExistence type="predicted"/>
<protein>
    <submittedName>
        <fullName evidence="1">Uncharacterized protein</fullName>
    </submittedName>
</protein>
<name>A0A9W6RLG8_9ACTN</name>
<dbReference type="Proteomes" id="UP001165074">
    <property type="component" value="Unassembled WGS sequence"/>
</dbReference>
<dbReference type="EMBL" id="BSTJ01000007">
    <property type="protein sequence ID" value="GLY77160.1"/>
    <property type="molecule type" value="Genomic_DNA"/>
</dbReference>
<dbReference type="Proteomes" id="UP001165135">
    <property type="component" value="Unassembled WGS sequence"/>
</dbReference>
<sequence length="75" mass="7943">MTVNDSTADPRLVTEIGMALTRGGLPATGPEIAKLVAGYHAQNLGVAMLYAVPEARYADPGLRFQAGARIIDWSD</sequence>
<evidence type="ECO:0000313" key="1">
    <source>
        <dbReference type="EMBL" id="GLY77160.1"/>
    </source>
</evidence>
<reference evidence="2" key="2">
    <citation type="submission" date="2023-03" db="EMBL/GenBank/DDBJ databases">
        <title>Actinoallomurus iriomotensis NBRC 103684.</title>
        <authorList>
            <person name="Ichikawa N."/>
            <person name="Sato H."/>
            <person name="Tonouchi N."/>
        </authorList>
    </citation>
    <scope>NUCLEOTIDE SEQUENCE</scope>
    <source>
        <strain evidence="2">NBRC 103684</strain>
    </source>
</reference>
<dbReference type="AlphaFoldDB" id="A0A9W6RLG8"/>
<comment type="caution">
    <text evidence="1">The sequence shown here is derived from an EMBL/GenBank/DDBJ whole genome shotgun (WGS) entry which is preliminary data.</text>
</comment>
<dbReference type="EMBL" id="BSTK01000013">
    <property type="protein sequence ID" value="GLY89339.1"/>
    <property type="molecule type" value="Genomic_DNA"/>
</dbReference>
<evidence type="ECO:0000313" key="2">
    <source>
        <dbReference type="EMBL" id="GLY89339.1"/>
    </source>
</evidence>
<reference evidence="1" key="1">
    <citation type="submission" date="2023-03" db="EMBL/GenBank/DDBJ databases">
        <title>Actinoallomurus iriomotensis NBRC 103681.</title>
        <authorList>
            <person name="Ichikawa N."/>
            <person name="Sato H."/>
            <person name="Tonouchi N."/>
        </authorList>
    </citation>
    <scope>NUCLEOTIDE SEQUENCE</scope>
    <source>
        <strain evidence="1">NBRC 103681</strain>
    </source>
</reference>
<gene>
    <name evidence="1" type="ORF">Airi01_054270</name>
    <name evidence="2" type="ORF">Airi02_072680</name>
</gene>
<organism evidence="1 4">
    <name type="scientific">Actinoallomurus iriomotensis</name>
    <dbReference type="NCBI Taxonomy" id="478107"/>
    <lineage>
        <taxon>Bacteria</taxon>
        <taxon>Bacillati</taxon>
        <taxon>Actinomycetota</taxon>
        <taxon>Actinomycetes</taxon>
        <taxon>Streptosporangiales</taxon>
        <taxon>Thermomonosporaceae</taxon>
        <taxon>Actinoallomurus</taxon>
    </lineage>
</organism>
<evidence type="ECO:0000313" key="4">
    <source>
        <dbReference type="Proteomes" id="UP001165135"/>
    </source>
</evidence>
<evidence type="ECO:0000313" key="3">
    <source>
        <dbReference type="Proteomes" id="UP001165074"/>
    </source>
</evidence>
<dbReference type="RefSeq" id="WP_285579552.1">
    <property type="nucleotide sequence ID" value="NZ_BSTJ01000007.1"/>
</dbReference>
<accession>A0A9W6RLG8</accession>
<keyword evidence="3" id="KW-1185">Reference proteome</keyword>